<feature type="transmembrane region" description="Helical" evidence="7">
    <location>
        <begin position="363"/>
        <end position="381"/>
    </location>
</feature>
<feature type="transmembrane region" description="Helical" evidence="7">
    <location>
        <begin position="127"/>
        <end position="144"/>
    </location>
</feature>
<feature type="transmembrane region" description="Helical" evidence="7">
    <location>
        <begin position="308"/>
        <end position="331"/>
    </location>
</feature>
<feature type="transmembrane region" description="Helical" evidence="7">
    <location>
        <begin position="428"/>
        <end position="447"/>
    </location>
</feature>
<dbReference type="Gene3D" id="1.20.1250.20">
    <property type="entry name" value="MFS general substrate transporter like domains"/>
    <property type="match status" value="1"/>
</dbReference>
<evidence type="ECO:0000313" key="9">
    <source>
        <dbReference type="EMBL" id="ASS76380.1"/>
    </source>
</evidence>
<dbReference type="PANTHER" id="PTHR23513:SF6">
    <property type="entry name" value="MAJOR FACILITATOR SUPERFAMILY ASSOCIATED DOMAIN-CONTAINING PROTEIN"/>
    <property type="match status" value="1"/>
</dbReference>
<dbReference type="InterPro" id="IPR020846">
    <property type="entry name" value="MFS_dom"/>
</dbReference>
<feature type="transmembrane region" description="Helical" evidence="7">
    <location>
        <begin position="270"/>
        <end position="296"/>
    </location>
</feature>
<evidence type="ECO:0000256" key="6">
    <source>
        <dbReference type="ARBA" id="ARBA00023136"/>
    </source>
</evidence>
<dbReference type="CDD" id="cd06173">
    <property type="entry name" value="MFS_MefA_like"/>
    <property type="match status" value="1"/>
</dbReference>
<evidence type="ECO:0000256" key="7">
    <source>
        <dbReference type="SAM" id="Phobius"/>
    </source>
</evidence>
<accession>A0A223D4D2</accession>
<feature type="transmembrane region" description="Helical" evidence="7">
    <location>
        <begin position="216"/>
        <end position="235"/>
    </location>
</feature>
<evidence type="ECO:0000256" key="5">
    <source>
        <dbReference type="ARBA" id="ARBA00022989"/>
    </source>
</evidence>
<sequence>MKQHYTRRSMCHRIERDSFCYFMKNDRGQLLPAVVFCLFGKGGVLMSRDFKQFREILANRNFTTYLSTYYLGGFSNFVQMFAIWSQVLRLSGHDPVALGIATMLEILPGILISPWAGLLADRMSKRTLLIICYILRAGTLFLMFLSTELWHLYLLAAIHSTFVSFGEPPHRAFLPLLVKSDQYVAMNSLLATMNNLWQIFRPALGGWVVFSFGSQTAFLVGMTLYLLAPLLLLLVKVHDRAANRSKAERSNSSMWQEVREGVAYIRTEPILIYLFVFMMLFTLCMGTQGTLTMLFVGQHLVPEDQASGAVGLLFSALGIGGLVGAFLTTLLVKRLPMLLLLFASLALDGVAVVVFAMSDTMTVAITCFAFFGIIGSVNQIVQDTLIQTIVPEHMRGRVYGAFGPITGPLSLLSVGAGTSLAAAIGTRAVFVICGVMEIGAVGICRLLPSYKQVRESLAEKIPQSTFHT</sequence>
<dbReference type="EMBL" id="CP022657">
    <property type="protein sequence ID" value="ASS76380.1"/>
    <property type="molecule type" value="Genomic_DNA"/>
</dbReference>
<dbReference type="Proteomes" id="UP000214688">
    <property type="component" value="Chromosome"/>
</dbReference>
<evidence type="ECO:0000313" key="10">
    <source>
        <dbReference type="Proteomes" id="UP000214688"/>
    </source>
</evidence>
<dbReference type="AlphaFoldDB" id="A0A223D4D2"/>
<dbReference type="SUPFAM" id="SSF103473">
    <property type="entry name" value="MFS general substrate transporter"/>
    <property type="match status" value="1"/>
</dbReference>
<gene>
    <name evidence="9" type="ORF">CIG75_16415</name>
</gene>
<name>A0A223D4D2_9BACL</name>
<keyword evidence="2" id="KW-0813">Transport</keyword>
<proteinExistence type="predicted"/>
<feature type="transmembrane region" description="Helical" evidence="7">
    <location>
        <begin position="338"/>
        <end position="357"/>
    </location>
</feature>
<feature type="transmembrane region" description="Helical" evidence="7">
    <location>
        <begin position="401"/>
        <end position="422"/>
    </location>
</feature>
<dbReference type="InterPro" id="IPR036259">
    <property type="entry name" value="MFS_trans_sf"/>
</dbReference>
<evidence type="ECO:0000256" key="4">
    <source>
        <dbReference type="ARBA" id="ARBA00022692"/>
    </source>
</evidence>
<keyword evidence="10" id="KW-1185">Reference proteome</keyword>
<evidence type="ECO:0000256" key="1">
    <source>
        <dbReference type="ARBA" id="ARBA00004651"/>
    </source>
</evidence>
<protein>
    <recommendedName>
        <fullName evidence="8">Major facilitator superfamily (MFS) profile domain-containing protein</fullName>
    </recommendedName>
</protein>
<keyword evidence="4 7" id="KW-0812">Transmembrane</keyword>
<keyword evidence="3" id="KW-1003">Cell membrane</keyword>
<comment type="subcellular location">
    <subcellularLocation>
        <location evidence="1">Cell membrane</location>
        <topology evidence="1">Multi-pass membrane protein</topology>
    </subcellularLocation>
</comment>
<keyword evidence="5 7" id="KW-1133">Transmembrane helix</keyword>
<dbReference type="GO" id="GO:0005886">
    <property type="term" value="C:plasma membrane"/>
    <property type="evidence" value="ECO:0007669"/>
    <property type="project" value="UniProtKB-SubCell"/>
</dbReference>
<feature type="transmembrane region" description="Helical" evidence="7">
    <location>
        <begin position="96"/>
        <end position="120"/>
    </location>
</feature>
<dbReference type="InterPro" id="IPR011701">
    <property type="entry name" value="MFS"/>
</dbReference>
<keyword evidence="6 7" id="KW-0472">Membrane</keyword>
<dbReference type="PROSITE" id="PS50850">
    <property type="entry name" value="MFS"/>
    <property type="match status" value="1"/>
</dbReference>
<reference evidence="9 10" key="1">
    <citation type="journal article" date="2015" name="Int. J. Syst. Evol. Microbiol.">
        <title>Tumebacillus algifaecis sp. nov., isolated from decomposing algal scum.</title>
        <authorList>
            <person name="Wu Y.F."/>
            <person name="Zhang B."/>
            <person name="Xing P."/>
            <person name="Wu Q.L."/>
            <person name="Liu S.J."/>
        </authorList>
    </citation>
    <scope>NUCLEOTIDE SEQUENCE [LARGE SCALE GENOMIC DNA]</scope>
    <source>
        <strain evidence="9 10">THMBR28</strain>
    </source>
</reference>
<organism evidence="9 10">
    <name type="scientific">Tumebacillus algifaecis</name>
    <dbReference type="NCBI Taxonomy" id="1214604"/>
    <lineage>
        <taxon>Bacteria</taxon>
        <taxon>Bacillati</taxon>
        <taxon>Bacillota</taxon>
        <taxon>Bacilli</taxon>
        <taxon>Bacillales</taxon>
        <taxon>Alicyclobacillaceae</taxon>
        <taxon>Tumebacillus</taxon>
    </lineage>
</organism>
<dbReference type="PANTHER" id="PTHR23513">
    <property type="entry name" value="INTEGRAL MEMBRANE EFFLUX PROTEIN-RELATED"/>
    <property type="match status" value="1"/>
</dbReference>
<evidence type="ECO:0000256" key="2">
    <source>
        <dbReference type="ARBA" id="ARBA00022448"/>
    </source>
</evidence>
<dbReference type="GO" id="GO:0022857">
    <property type="term" value="F:transmembrane transporter activity"/>
    <property type="evidence" value="ECO:0007669"/>
    <property type="project" value="InterPro"/>
</dbReference>
<evidence type="ECO:0000256" key="3">
    <source>
        <dbReference type="ARBA" id="ARBA00022475"/>
    </source>
</evidence>
<feature type="domain" description="Major facilitator superfamily (MFS) profile" evidence="8">
    <location>
        <begin position="270"/>
        <end position="468"/>
    </location>
</feature>
<feature type="transmembrane region" description="Helical" evidence="7">
    <location>
        <begin position="62"/>
        <end position="84"/>
    </location>
</feature>
<dbReference type="KEGG" id="tab:CIG75_16415"/>
<evidence type="ECO:0000259" key="8">
    <source>
        <dbReference type="PROSITE" id="PS50850"/>
    </source>
</evidence>
<dbReference type="Pfam" id="PF07690">
    <property type="entry name" value="MFS_1"/>
    <property type="match status" value="1"/>
</dbReference>